<sequence>MAKSHFISYLAPLARVLLAIAAHVENGLPAGAPPSPTVDFPVEGDGGDDAGDGSGWMDWACLEECLVTYISSSGDALPDTMDALFDVYTYASLVPLRRVIEETTIKCCELDPEIVPCVLKCAFSKRPLDVFTLHSLRPRHLSSLPPLTPHSGDTEPQFRPAAEVYPFVRRVLVMALSNCNSLSPSDVARAIENHMWAVSEEPDVRRNLIALKPRLIPKEHRPVADEKSTSQDIVLQTTSASLHIPAEAVASAAAYALDRSVSLLALLVAHANENTCLKRFALCLAHARAFLAVLMIAVGDSMRQFATLASTRELLATLWNVAENGEAEFDGAKICSIWTGINFFSLAQRLNSQLSEEYITWPQLQSMSLK</sequence>
<feature type="chain" id="PRO_5013948953" evidence="1">
    <location>
        <begin position="22"/>
        <end position="370"/>
    </location>
</feature>
<evidence type="ECO:0000256" key="1">
    <source>
        <dbReference type="SAM" id="SignalP"/>
    </source>
</evidence>
<feature type="signal peptide" evidence="1">
    <location>
        <begin position="1"/>
        <end position="21"/>
    </location>
</feature>
<dbReference type="EMBL" id="KZ303492">
    <property type="protein sequence ID" value="PIA17901.1"/>
    <property type="molecule type" value="Genomic_DNA"/>
</dbReference>
<proteinExistence type="predicted"/>
<accession>A0A2G5BFX5</accession>
<dbReference type="OrthoDB" id="1926878at2759"/>
<protein>
    <submittedName>
        <fullName evidence="2">Uncharacterized protein</fullName>
    </submittedName>
</protein>
<reference evidence="2 3" key="1">
    <citation type="journal article" date="2015" name="Genome Biol. Evol.">
        <title>Phylogenomic analyses indicate that early fungi evolved digesting cell walls of algal ancestors of land plants.</title>
        <authorList>
            <person name="Chang Y."/>
            <person name="Wang S."/>
            <person name="Sekimoto S."/>
            <person name="Aerts A.L."/>
            <person name="Choi C."/>
            <person name="Clum A."/>
            <person name="LaButti K.M."/>
            <person name="Lindquist E.A."/>
            <person name="Yee Ngan C."/>
            <person name="Ohm R.A."/>
            <person name="Salamov A.A."/>
            <person name="Grigoriev I.V."/>
            <person name="Spatafora J.W."/>
            <person name="Berbee M.L."/>
        </authorList>
    </citation>
    <scope>NUCLEOTIDE SEQUENCE [LARGE SCALE GENOMIC DNA]</scope>
    <source>
        <strain evidence="2 3">NRRL 1564</strain>
    </source>
</reference>
<evidence type="ECO:0000313" key="2">
    <source>
        <dbReference type="EMBL" id="PIA17901.1"/>
    </source>
</evidence>
<organism evidence="2 3">
    <name type="scientific">Coemansia reversa (strain ATCC 12441 / NRRL 1564)</name>
    <dbReference type="NCBI Taxonomy" id="763665"/>
    <lineage>
        <taxon>Eukaryota</taxon>
        <taxon>Fungi</taxon>
        <taxon>Fungi incertae sedis</taxon>
        <taxon>Zoopagomycota</taxon>
        <taxon>Kickxellomycotina</taxon>
        <taxon>Kickxellomycetes</taxon>
        <taxon>Kickxellales</taxon>
        <taxon>Kickxellaceae</taxon>
        <taxon>Coemansia</taxon>
    </lineage>
</organism>
<dbReference type="Proteomes" id="UP000242474">
    <property type="component" value="Unassembled WGS sequence"/>
</dbReference>
<keyword evidence="1" id="KW-0732">Signal</keyword>
<name>A0A2G5BFX5_COERN</name>
<evidence type="ECO:0000313" key="3">
    <source>
        <dbReference type="Proteomes" id="UP000242474"/>
    </source>
</evidence>
<gene>
    <name evidence="2" type="ORF">COEREDRAFT_80215</name>
</gene>
<dbReference type="AlphaFoldDB" id="A0A2G5BFX5"/>
<keyword evidence="3" id="KW-1185">Reference proteome</keyword>